<dbReference type="EMBL" id="VSLD01000001">
    <property type="protein sequence ID" value="TYD00591.1"/>
    <property type="molecule type" value="Genomic_DNA"/>
</dbReference>
<evidence type="ECO:0000313" key="2">
    <source>
        <dbReference type="EMBL" id="TYD00591.1"/>
    </source>
</evidence>
<proteinExistence type="predicted"/>
<dbReference type="SUPFAM" id="SSF55729">
    <property type="entry name" value="Acyl-CoA N-acyltransferases (Nat)"/>
    <property type="match status" value="1"/>
</dbReference>
<evidence type="ECO:0000259" key="1">
    <source>
        <dbReference type="PROSITE" id="PS51186"/>
    </source>
</evidence>
<keyword evidence="2" id="KW-0808">Transferase</keyword>
<protein>
    <submittedName>
        <fullName evidence="2">GNAT family N-acetyltransferase</fullName>
    </submittedName>
</protein>
<organism evidence="2 3">
    <name type="scientific">Arthrobacter echini</name>
    <dbReference type="NCBI Taxonomy" id="1529066"/>
    <lineage>
        <taxon>Bacteria</taxon>
        <taxon>Bacillati</taxon>
        <taxon>Actinomycetota</taxon>
        <taxon>Actinomycetes</taxon>
        <taxon>Micrococcales</taxon>
        <taxon>Micrococcaceae</taxon>
        <taxon>Arthrobacter</taxon>
    </lineage>
</organism>
<reference evidence="2 3" key="1">
    <citation type="submission" date="2019-08" db="EMBL/GenBank/DDBJ databases">
        <title>Genone of Arthrobacter echini P9.</title>
        <authorList>
            <person name="Bowman J.P."/>
        </authorList>
    </citation>
    <scope>NUCLEOTIDE SEQUENCE [LARGE SCALE GENOMIC DNA]</scope>
    <source>
        <strain evidence="2 3">P9</strain>
    </source>
</reference>
<dbReference type="InterPro" id="IPR000182">
    <property type="entry name" value="GNAT_dom"/>
</dbReference>
<comment type="caution">
    <text evidence="2">The sequence shown here is derived from an EMBL/GenBank/DDBJ whole genome shotgun (WGS) entry which is preliminary data.</text>
</comment>
<name>A0A5D0XVF6_9MICC</name>
<dbReference type="AlphaFoldDB" id="A0A5D0XVF6"/>
<dbReference type="InterPro" id="IPR016181">
    <property type="entry name" value="Acyl_CoA_acyltransferase"/>
</dbReference>
<gene>
    <name evidence="2" type="ORF">FQ377_03965</name>
</gene>
<dbReference type="InterPro" id="IPR051531">
    <property type="entry name" value="N-acetyltransferase"/>
</dbReference>
<feature type="domain" description="N-acetyltransferase" evidence="1">
    <location>
        <begin position="8"/>
        <end position="165"/>
    </location>
</feature>
<dbReference type="PANTHER" id="PTHR43792">
    <property type="entry name" value="GNAT FAMILY, PUTATIVE (AFU_ORTHOLOGUE AFUA_3G00765)-RELATED-RELATED"/>
    <property type="match status" value="1"/>
</dbReference>
<sequence length="181" mass="19630">MELHTERLVLREYVLEDFGAVHSFASDPRIARFVDWGPNTEDDTRAYLEGCIAAQEASPRTVFALAIALPGGRPVGSVGLTLDEQQRGHLGYVVGVDHWGRGYATEAATCLLAHAHNTLELDLIEATCRPANMASARVLEKIGMTFTGVRPRDRFVGGQWSDSLVFAAGSSSSEPPSVDLF</sequence>
<dbReference type="OrthoDB" id="3533156at2"/>
<evidence type="ECO:0000313" key="3">
    <source>
        <dbReference type="Proteomes" id="UP000323410"/>
    </source>
</evidence>
<dbReference type="Gene3D" id="3.40.630.30">
    <property type="match status" value="1"/>
</dbReference>
<dbReference type="GO" id="GO:0016747">
    <property type="term" value="F:acyltransferase activity, transferring groups other than amino-acyl groups"/>
    <property type="evidence" value="ECO:0007669"/>
    <property type="project" value="InterPro"/>
</dbReference>
<dbReference type="PROSITE" id="PS51186">
    <property type="entry name" value="GNAT"/>
    <property type="match status" value="1"/>
</dbReference>
<keyword evidence="3" id="KW-1185">Reference proteome</keyword>
<accession>A0A5D0XVF6</accession>
<dbReference type="Proteomes" id="UP000323410">
    <property type="component" value="Unassembled WGS sequence"/>
</dbReference>
<dbReference type="Pfam" id="PF13302">
    <property type="entry name" value="Acetyltransf_3"/>
    <property type="match status" value="1"/>
</dbReference>